<protein>
    <submittedName>
        <fullName evidence="2">Uncharacterized protein</fullName>
    </submittedName>
</protein>
<feature type="compositionally biased region" description="Polar residues" evidence="1">
    <location>
        <begin position="70"/>
        <end position="81"/>
    </location>
</feature>
<reference evidence="2" key="1">
    <citation type="submission" date="2019-11" db="EMBL/GenBank/DDBJ databases">
        <title>The nuclear and mitochondrial genomes of Frieseomelitta varia - a highly eusocial stingless bee (Meliponini) with a permanently sterile worker caste.</title>
        <authorList>
            <person name="Freitas F.C.P."/>
            <person name="Lourenco A.P."/>
            <person name="Nunes F.M.F."/>
            <person name="Paschoal A.R."/>
            <person name="Abreu F.C.P."/>
            <person name="Barbin F.O."/>
            <person name="Bataglia L."/>
            <person name="Cardoso-Junior C.A.M."/>
            <person name="Cervoni M.S."/>
            <person name="Silva S.R."/>
            <person name="Dalarmi F."/>
            <person name="Del Lama M.A."/>
            <person name="Depintor T.S."/>
            <person name="Ferreira K.M."/>
            <person name="Goria P.S."/>
            <person name="Jaskot M.C."/>
            <person name="Lago D.C."/>
            <person name="Luna-Lucena D."/>
            <person name="Moda L.M."/>
            <person name="Nascimento L."/>
            <person name="Pedrino M."/>
            <person name="Rabico F.O."/>
            <person name="Sanches F.C."/>
            <person name="Santos D.E."/>
            <person name="Santos C.G."/>
            <person name="Vieira J."/>
            <person name="Lopes T.F."/>
            <person name="Barchuk A.R."/>
            <person name="Hartfelder K."/>
            <person name="Simoes Z.L.P."/>
            <person name="Bitondi M.M.G."/>
            <person name="Pinheiro D.G."/>
        </authorList>
    </citation>
    <scope>NUCLEOTIDE SEQUENCE</scope>
    <source>
        <strain evidence="2">USP_RPSP 00005682</strain>
        <tissue evidence="2">Whole individual</tissue>
    </source>
</reference>
<sequence>MLNRNSSIRSHILSTASLQKALGSPSPGTNKKKDSKRRSSRKSDSIASTKSDQPTSQWYTTADVSQITSTPVTPLTSSFPTTPIFELRQELTPKRPLRSEVEKERRISNRLSGQSQHYLRNINNGTDSSSLGKGNRDSIGTTDSTASEDDPPPPLPMKTREADYYNLPEELPVQHCGTGHWSKNKLPTPTDDLDIQTRPPTPPPKPKRPPYSLNKLILSSDIDNFSQDPSVT</sequence>
<feature type="compositionally biased region" description="Polar residues" evidence="1">
    <location>
        <begin position="221"/>
        <end position="232"/>
    </location>
</feature>
<name>A0A833VZQ3_9HYME</name>
<dbReference type="AlphaFoldDB" id="A0A833VZQ3"/>
<comment type="caution">
    <text evidence="2">The sequence shown here is derived from an EMBL/GenBank/DDBJ whole genome shotgun (WGS) entry which is preliminary data.</text>
</comment>
<proteinExistence type="predicted"/>
<organism evidence="2 3">
    <name type="scientific">Frieseomelitta varia</name>
    <dbReference type="NCBI Taxonomy" id="561572"/>
    <lineage>
        <taxon>Eukaryota</taxon>
        <taxon>Metazoa</taxon>
        <taxon>Ecdysozoa</taxon>
        <taxon>Arthropoda</taxon>
        <taxon>Hexapoda</taxon>
        <taxon>Insecta</taxon>
        <taxon>Pterygota</taxon>
        <taxon>Neoptera</taxon>
        <taxon>Endopterygota</taxon>
        <taxon>Hymenoptera</taxon>
        <taxon>Apocrita</taxon>
        <taxon>Aculeata</taxon>
        <taxon>Apoidea</taxon>
        <taxon>Anthophila</taxon>
        <taxon>Apidae</taxon>
        <taxon>Frieseomelitta</taxon>
    </lineage>
</organism>
<feature type="region of interest" description="Disordered" evidence="1">
    <location>
        <begin position="1"/>
        <end position="58"/>
    </location>
</feature>
<feature type="region of interest" description="Disordered" evidence="1">
    <location>
        <begin position="174"/>
        <end position="232"/>
    </location>
</feature>
<accession>A0A833VZQ3</accession>
<evidence type="ECO:0000256" key="1">
    <source>
        <dbReference type="SAM" id="MobiDB-lite"/>
    </source>
</evidence>
<gene>
    <name evidence="2" type="ORF">E2986_02665</name>
</gene>
<feature type="compositionally biased region" description="Polar residues" evidence="1">
    <location>
        <begin position="1"/>
        <end position="18"/>
    </location>
</feature>
<evidence type="ECO:0000313" key="2">
    <source>
        <dbReference type="EMBL" id="KAF3426584.1"/>
    </source>
</evidence>
<feature type="region of interest" description="Disordered" evidence="1">
    <location>
        <begin position="70"/>
        <end position="162"/>
    </location>
</feature>
<dbReference type="Proteomes" id="UP000655588">
    <property type="component" value="Unassembled WGS sequence"/>
</dbReference>
<keyword evidence="3" id="KW-1185">Reference proteome</keyword>
<feature type="compositionally biased region" description="Polar residues" evidence="1">
    <location>
        <begin position="109"/>
        <end position="145"/>
    </location>
</feature>
<feature type="compositionally biased region" description="Basic and acidic residues" evidence="1">
    <location>
        <begin position="87"/>
        <end position="107"/>
    </location>
</feature>
<feature type="compositionally biased region" description="Polar residues" evidence="1">
    <location>
        <begin position="46"/>
        <end position="58"/>
    </location>
</feature>
<evidence type="ECO:0000313" key="3">
    <source>
        <dbReference type="Proteomes" id="UP000655588"/>
    </source>
</evidence>
<dbReference type="EMBL" id="WNWW01000309">
    <property type="protein sequence ID" value="KAF3426584.1"/>
    <property type="molecule type" value="Genomic_DNA"/>
</dbReference>